<gene>
    <name evidence="1" type="ORF">K040078D81_24770</name>
</gene>
<evidence type="ECO:0008006" key="3">
    <source>
        <dbReference type="Google" id="ProtNLM"/>
    </source>
</evidence>
<organism evidence="1 2">
    <name type="scientific">Blautia hominis</name>
    <dbReference type="NCBI Taxonomy" id="2025493"/>
    <lineage>
        <taxon>Bacteria</taxon>
        <taxon>Bacillati</taxon>
        <taxon>Bacillota</taxon>
        <taxon>Clostridia</taxon>
        <taxon>Lachnospirales</taxon>
        <taxon>Lachnospiraceae</taxon>
        <taxon>Blautia</taxon>
    </lineage>
</organism>
<dbReference type="Proteomes" id="UP001600943">
    <property type="component" value="Unassembled WGS sequence"/>
</dbReference>
<comment type="caution">
    <text evidence="1">The sequence shown here is derived from an EMBL/GenBank/DDBJ whole genome shotgun (WGS) entry which is preliminary data.</text>
</comment>
<name>A0ABQ0BA73_9FIRM</name>
<dbReference type="EMBL" id="BAABYW010000001">
    <property type="protein sequence ID" value="GAA6408360.1"/>
    <property type="molecule type" value="Genomic_DNA"/>
</dbReference>
<evidence type="ECO:0000313" key="1">
    <source>
        <dbReference type="EMBL" id="GAA6408360.1"/>
    </source>
</evidence>
<keyword evidence="2" id="KW-1185">Reference proteome</keyword>
<sequence length="65" mass="7205">MRECIRCHTEMVEGCDLKVQGAGYGIILADSEKIFANRLGKPKVAVCPKCGEVSIYFDNVDLLKK</sequence>
<accession>A0ABQ0BA73</accession>
<dbReference type="RefSeq" id="WP_095172954.1">
    <property type="nucleotide sequence ID" value="NZ_BAABYW010000001.1"/>
</dbReference>
<protein>
    <recommendedName>
        <fullName evidence="3">Nucleic acid-binding protein</fullName>
    </recommendedName>
</protein>
<proteinExistence type="predicted"/>
<evidence type="ECO:0000313" key="2">
    <source>
        <dbReference type="Proteomes" id="UP001600943"/>
    </source>
</evidence>
<reference evidence="1 2" key="1">
    <citation type="submission" date="2024-04" db="EMBL/GenBank/DDBJ databases">
        <title>Defined microbial consortia suppress multidrug-resistant proinflammatory Enterobacteriaceae via ecological control.</title>
        <authorList>
            <person name="Furuichi M."/>
            <person name="Kawaguchi T."/>
            <person name="Pust M."/>
            <person name="Yasuma K."/>
            <person name="Plichta D."/>
            <person name="Hasegawa N."/>
            <person name="Ohya T."/>
            <person name="Bhattarai S."/>
            <person name="Sasajima S."/>
            <person name="Aoto Y."/>
            <person name="Tuganbaev T."/>
            <person name="Yaginuma M."/>
            <person name="Ueda M."/>
            <person name="Okahashi N."/>
            <person name="Amafuji K."/>
            <person name="Kiridooshi Y."/>
            <person name="Sugita K."/>
            <person name="Strazar M."/>
            <person name="Skelly A."/>
            <person name="Suda W."/>
            <person name="Hattori M."/>
            <person name="Nakamoto N."/>
            <person name="Caballero S."/>
            <person name="Norman J."/>
            <person name="Olle B."/>
            <person name="Tanoue T."/>
            <person name="Arita M."/>
            <person name="Bucci V."/>
            <person name="Atarashi K."/>
            <person name="Xavier R."/>
            <person name="Honda K."/>
        </authorList>
    </citation>
    <scope>NUCLEOTIDE SEQUENCE [LARGE SCALE GENOMIC DNA]</scope>
    <source>
        <strain evidence="2">k04-0078-D8-1</strain>
    </source>
</reference>